<name>A0A9D5CQM1_9LILI</name>
<evidence type="ECO:0000313" key="2">
    <source>
        <dbReference type="Proteomes" id="UP001085076"/>
    </source>
</evidence>
<comment type="caution">
    <text evidence="1">The sequence shown here is derived from an EMBL/GenBank/DDBJ whole genome shotgun (WGS) entry which is preliminary data.</text>
</comment>
<gene>
    <name evidence="1" type="ORF">J5N97_013464</name>
</gene>
<reference evidence="1" key="2">
    <citation type="journal article" date="2022" name="Hortic Res">
        <title>The genome of Dioscorea zingiberensis sheds light on the biosynthesis, origin and evolution of the medicinally important diosgenin saponins.</title>
        <authorList>
            <person name="Li Y."/>
            <person name="Tan C."/>
            <person name="Li Z."/>
            <person name="Guo J."/>
            <person name="Li S."/>
            <person name="Chen X."/>
            <person name="Wang C."/>
            <person name="Dai X."/>
            <person name="Yang H."/>
            <person name="Song W."/>
            <person name="Hou L."/>
            <person name="Xu J."/>
            <person name="Tong Z."/>
            <person name="Xu A."/>
            <person name="Yuan X."/>
            <person name="Wang W."/>
            <person name="Yang Q."/>
            <person name="Chen L."/>
            <person name="Sun Z."/>
            <person name="Wang K."/>
            <person name="Pan B."/>
            <person name="Chen J."/>
            <person name="Bao Y."/>
            <person name="Liu F."/>
            <person name="Qi X."/>
            <person name="Gang D.R."/>
            <person name="Wen J."/>
            <person name="Li J."/>
        </authorList>
    </citation>
    <scope>NUCLEOTIDE SEQUENCE</scope>
    <source>
        <strain evidence="1">Dzin_1.0</strain>
    </source>
</reference>
<accession>A0A9D5CQM1</accession>
<dbReference type="EMBL" id="JAGGNH010000003">
    <property type="protein sequence ID" value="KAJ0977990.1"/>
    <property type="molecule type" value="Genomic_DNA"/>
</dbReference>
<proteinExistence type="predicted"/>
<evidence type="ECO:0000313" key="1">
    <source>
        <dbReference type="EMBL" id="KAJ0977990.1"/>
    </source>
</evidence>
<dbReference type="Proteomes" id="UP001085076">
    <property type="component" value="Miscellaneous, Linkage group lg03"/>
</dbReference>
<reference evidence="1" key="1">
    <citation type="submission" date="2021-03" db="EMBL/GenBank/DDBJ databases">
        <authorList>
            <person name="Li Z."/>
            <person name="Yang C."/>
        </authorList>
    </citation>
    <scope>NUCLEOTIDE SEQUENCE</scope>
    <source>
        <strain evidence="1">Dzin_1.0</strain>
        <tissue evidence="1">Leaf</tissue>
    </source>
</reference>
<protein>
    <submittedName>
        <fullName evidence="1">Uncharacterized protein</fullName>
    </submittedName>
</protein>
<keyword evidence="2" id="KW-1185">Reference proteome</keyword>
<organism evidence="1 2">
    <name type="scientific">Dioscorea zingiberensis</name>
    <dbReference type="NCBI Taxonomy" id="325984"/>
    <lineage>
        <taxon>Eukaryota</taxon>
        <taxon>Viridiplantae</taxon>
        <taxon>Streptophyta</taxon>
        <taxon>Embryophyta</taxon>
        <taxon>Tracheophyta</taxon>
        <taxon>Spermatophyta</taxon>
        <taxon>Magnoliopsida</taxon>
        <taxon>Liliopsida</taxon>
        <taxon>Dioscoreales</taxon>
        <taxon>Dioscoreaceae</taxon>
        <taxon>Dioscorea</taxon>
    </lineage>
</organism>
<dbReference type="AlphaFoldDB" id="A0A9D5CQM1"/>
<sequence>MGPGRRNDAFAAGRWAGVLAAAAGQCCYSDDVRTGWSQNLGFLGSSSGLADPKDSAYLLTALDASANIKALQPVKSLEVDGDAYLTRAHQLYKARN</sequence>